<feature type="region of interest" description="Disordered" evidence="1">
    <location>
        <begin position="1"/>
        <end position="71"/>
    </location>
</feature>
<feature type="compositionally biased region" description="Acidic residues" evidence="1">
    <location>
        <begin position="110"/>
        <end position="127"/>
    </location>
</feature>
<dbReference type="AlphaFoldDB" id="A0A2I0T548"/>
<name>A0A2I0T548_LIMLA</name>
<accession>A0A2I0T548</accession>
<dbReference type="Proteomes" id="UP000233556">
    <property type="component" value="Unassembled WGS sequence"/>
</dbReference>
<reference evidence="3" key="2">
    <citation type="submission" date="2017-12" db="EMBL/GenBank/DDBJ databases">
        <title>Genome sequence of the Bar-tailed Godwit (Limosa lapponica baueri).</title>
        <authorList>
            <person name="Lima N.C.B."/>
            <person name="Parody-Merino A.M."/>
            <person name="Battley P.F."/>
            <person name="Fidler A.E."/>
            <person name="Prosdocimi F."/>
        </authorList>
    </citation>
    <scope>NUCLEOTIDE SEQUENCE [LARGE SCALE GENOMIC DNA]</scope>
</reference>
<reference evidence="3" key="1">
    <citation type="submission" date="2017-11" db="EMBL/GenBank/DDBJ databases">
        <authorList>
            <person name="Lima N.C."/>
            <person name="Parody-Merino A.M."/>
            <person name="Battley P.F."/>
            <person name="Fidler A.E."/>
            <person name="Prosdocimi F."/>
        </authorList>
    </citation>
    <scope>NUCLEOTIDE SEQUENCE [LARGE SCALE GENOMIC DNA]</scope>
</reference>
<gene>
    <name evidence="2" type="ORF">llap_20771</name>
</gene>
<evidence type="ECO:0000313" key="3">
    <source>
        <dbReference type="Proteomes" id="UP000233556"/>
    </source>
</evidence>
<evidence type="ECO:0000256" key="1">
    <source>
        <dbReference type="SAM" id="MobiDB-lite"/>
    </source>
</evidence>
<dbReference type="EMBL" id="KZ518783">
    <property type="protein sequence ID" value="PKU28924.1"/>
    <property type="molecule type" value="Genomic_DNA"/>
</dbReference>
<feature type="compositionally biased region" description="Polar residues" evidence="1">
    <location>
        <begin position="35"/>
        <end position="51"/>
    </location>
</feature>
<feature type="region of interest" description="Disordered" evidence="1">
    <location>
        <begin position="103"/>
        <end position="127"/>
    </location>
</feature>
<proteinExistence type="predicted"/>
<feature type="compositionally biased region" description="Basic and acidic residues" evidence="1">
    <location>
        <begin position="9"/>
        <end position="28"/>
    </location>
</feature>
<dbReference type="OrthoDB" id="10262308at2759"/>
<keyword evidence="3" id="KW-1185">Reference proteome</keyword>
<evidence type="ECO:0000313" key="2">
    <source>
        <dbReference type="EMBL" id="PKU28924.1"/>
    </source>
</evidence>
<protein>
    <submittedName>
        <fullName evidence="2">Uncharacterized protein</fullName>
    </submittedName>
</protein>
<sequence>MRGHLQQAEGREERLEAQQDLLREEQSHDGGTGTGTEQRVQGESAQGQQTPARLEGTYTGSAESQLHPGLHQEKCDQQKLFGYEMAEFKVTIKFLWNSETGDFQKLVGDTVEEEEEDDDDDDDSNED</sequence>
<organism evidence="2 3">
    <name type="scientific">Limosa lapponica baueri</name>
    <dbReference type="NCBI Taxonomy" id="1758121"/>
    <lineage>
        <taxon>Eukaryota</taxon>
        <taxon>Metazoa</taxon>
        <taxon>Chordata</taxon>
        <taxon>Craniata</taxon>
        <taxon>Vertebrata</taxon>
        <taxon>Euteleostomi</taxon>
        <taxon>Archelosauria</taxon>
        <taxon>Archosauria</taxon>
        <taxon>Dinosauria</taxon>
        <taxon>Saurischia</taxon>
        <taxon>Theropoda</taxon>
        <taxon>Coelurosauria</taxon>
        <taxon>Aves</taxon>
        <taxon>Neognathae</taxon>
        <taxon>Neoaves</taxon>
        <taxon>Charadriiformes</taxon>
        <taxon>Scolopacidae</taxon>
        <taxon>Limosa</taxon>
    </lineage>
</organism>